<sequence length="187" mass="20888">MESQTEVSKQLTYSDMLKNVSTKASLGGSNEAPAYVTIRGAVDDWNPTEIWKQLPSEQELTGAEVQVEVVKVTHAGKTVLVKTKVSGQAMKLIKCKTIGEKGLVARLARTKRSKLEVKGAPKDWEAETLERALWHKLESGGVKRPDQKEGKEWLSSCFSFLDRGGLKRRWVIEFHPIAKDILKGEKI</sequence>
<protein>
    <submittedName>
        <fullName evidence="1">Uncharacterized protein</fullName>
    </submittedName>
</protein>
<evidence type="ECO:0000313" key="1">
    <source>
        <dbReference type="EMBL" id="CAH1408402.1"/>
    </source>
</evidence>
<dbReference type="OrthoDB" id="6605717at2759"/>
<gene>
    <name evidence="1" type="ORF">NEZAVI_LOCUS15938</name>
</gene>
<dbReference type="Proteomes" id="UP001152798">
    <property type="component" value="Unassembled WGS sequence"/>
</dbReference>
<proteinExistence type="predicted"/>
<dbReference type="EMBL" id="CAKMRH010000002">
    <property type="protein sequence ID" value="CAH1408402.1"/>
    <property type="molecule type" value="Genomic_DNA"/>
</dbReference>
<keyword evidence="2" id="KW-1185">Reference proteome</keyword>
<comment type="caution">
    <text evidence="1">The sequence shown here is derived from an EMBL/GenBank/DDBJ whole genome shotgun (WGS) entry which is preliminary data.</text>
</comment>
<evidence type="ECO:0000313" key="2">
    <source>
        <dbReference type="Proteomes" id="UP001152798"/>
    </source>
</evidence>
<dbReference type="AlphaFoldDB" id="A0A9P0MYE5"/>
<reference evidence="1" key="1">
    <citation type="submission" date="2022-01" db="EMBL/GenBank/DDBJ databases">
        <authorList>
            <person name="King R."/>
        </authorList>
    </citation>
    <scope>NUCLEOTIDE SEQUENCE</scope>
</reference>
<accession>A0A9P0MYE5</accession>
<name>A0A9P0MYE5_NEZVI</name>
<organism evidence="1 2">
    <name type="scientific">Nezara viridula</name>
    <name type="common">Southern green stink bug</name>
    <name type="synonym">Cimex viridulus</name>
    <dbReference type="NCBI Taxonomy" id="85310"/>
    <lineage>
        <taxon>Eukaryota</taxon>
        <taxon>Metazoa</taxon>
        <taxon>Ecdysozoa</taxon>
        <taxon>Arthropoda</taxon>
        <taxon>Hexapoda</taxon>
        <taxon>Insecta</taxon>
        <taxon>Pterygota</taxon>
        <taxon>Neoptera</taxon>
        <taxon>Paraneoptera</taxon>
        <taxon>Hemiptera</taxon>
        <taxon>Heteroptera</taxon>
        <taxon>Panheteroptera</taxon>
        <taxon>Pentatomomorpha</taxon>
        <taxon>Pentatomoidea</taxon>
        <taxon>Pentatomidae</taxon>
        <taxon>Pentatominae</taxon>
        <taxon>Nezara</taxon>
    </lineage>
</organism>